<proteinExistence type="evidence at transcript level"/>
<evidence type="ECO:0000313" key="2">
    <source>
        <dbReference type="EMBL" id="LAA11084.1"/>
    </source>
</evidence>
<dbReference type="AlphaFoldDB" id="A0A2L2YSM1"/>
<reference evidence="2" key="1">
    <citation type="journal article" date="2016" name="Mol. Ecol. Resour.">
        <title>Evaluation of the impact of RNA preservation methods of spiders for de novo transcriptome assembly.</title>
        <authorList>
            <person name="Kono N."/>
            <person name="Nakamura H."/>
            <person name="Ito Y."/>
            <person name="Tomita M."/>
            <person name="Arakawa K."/>
        </authorList>
    </citation>
    <scope>NUCLEOTIDE SEQUENCE</scope>
    <source>
        <tissue evidence="2">Whole body</tissue>
    </source>
</reference>
<keyword evidence="1" id="KW-0732">Signal</keyword>
<name>A0A2L2YSM1_PARTP</name>
<sequence length="99" mass="11424">MCILFLIVVLTNDVIAYDSTSLEDYSSESDEPRRINDHDNGLRYYQRYRNMDEATVKRALTLLARLKPPYVRMSGINTRSDIVTRGGFARPLGQPLRWG</sequence>
<evidence type="ECO:0000256" key="1">
    <source>
        <dbReference type="SAM" id="SignalP"/>
    </source>
</evidence>
<feature type="signal peptide" evidence="1">
    <location>
        <begin position="1"/>
        <end position="16"/>
    </location>
</feature>
<dbReference type="OrthoDB" id="6421614at2759"/>
<protein>
    <submittedName>
        <fullName evidence="2">Uncharacterized protein</fullName>
    </submittedName>
</protein>
<feature type="chain" id="PRO_5014928050" evidence="1">
    <location>
        <begin position="17"/>
        <end position="99"/>
    </location>
</feature>
<dbReference type="EMBL" id="IAAA01050945">
    <property type="protein sequence ID" value="LAA11084.1"/>
    <property type="molecule type" value="mRNA"/>
</dbReference>
<organism evidence="2">
    <name type="scientific">Parasteatoda tepidariorum</name>
    <name type="common">Common house spider</name>
    <name type="synonym">Achaearanea tepidariorum</name>
    <dbReference type="NCBI Taxonomy" id="114398"/>
    <lineage>
        <taxon>Eukaryota</taxon>
        <taxon>Metazoa</taxon>
        <taxon>Ecdysozoa</taxon>
        <taxon>Arthropoda</taxon>
        <taxon>Chelicerata</taxon>
        <taxon>Arachnida</taxon>
        <taxon>Araneae</taxon>
        <taxon>Araneomorphae</taxon>
        <taxon>Entelegynae</taxon>
        <taxon>Araneoidea</taxon>
        <taxon>Theridiidae</taxon>
        <taxon>Parasteatoda</taxon>
    </lineage>
</organism>
<accession>A0A2L2YSM1</accession>